<dbReference type="GO" id="GO:0003887">
    <property type="term" value="F:DNA-directed DNA polymerase activity"/>
    <property type="evidence" value="ECO:0007669"/>
    <property type="project" value="UniProtKB-EC"/>
</dbReference>
<dbReference type="AlphaFoldDB" id="M7NR59"/>
<evidence type="ECO:0000256" key="1">
    <source>
        <dbReference type="SAM" id="MobiDB-lite"/>
    </source>
</evidence>
<keyword evidence="2" id="KW-0548">Nucleotidyltransferase</keyword>
<accession>M7NR59</accession>
<sequence>MRFADITGLEETKHQLVQAVQDNHLAHALLFVGPQGSANLAMGLAFATYLQCTTRLASMQPQEAEAPGLWGDAPASPADGPAGGPAPTTPLEDACGQCSSCQRMAKFQHPDVHWVYPVSSTSTIKGEAHVVSKSFIADWRQFLAQNPYGSLGDWRQQYGGEDKQVNISKEESRNIISTLALKSFEGPYKIMLIWLPEHMHPAAANGILKILEEPPAKTLFILITNDTERLLATILSRTQLVKIRGFSDGEISQMLTEQHQLAPERAAAIARLAGGNLQEALRLAADSTDESFALFRDWMRLCYEHQYSKLISFSDDMGKAGRDAQRNLLLTGLNLLRETLVYPYAEGKLLRTQSDELAFAERFTKVAPPEKVYQMSELLNQTLYYLERNANAKLALLDLSLKLAGVLRA</sequence>
<feature type="compositionally biased region" description="Low complexity" evidence="1">
    <location>
        <begin position="71"/>
        <end position="80"/>
    </location>
</feature>
<keyword evidence="3" id="KW-1185">Reference proteome</keyword>
<dbReference type="Gene3D" id="3.40.50.300">
    <property type="entry name" value="P-loop containing nucleotide triphosphate hydrolases"/>
    <property type="match status" value="1"/>
</dbReference>
<dbReference type="PANTHER" id="PTHR11669:SF8">
    <property type="entry name" value="DNA POLYMERASE III SUBUNIT DELTA"/>
    <property type="match status" value="1"/>
</dbReference>
<feature type="region of interest" description="Disordered" evidence="1">
    <location>
        <begin position="61"/>
        <end position="93"/>
    </location>
</feature>
<evidence type="ECO:0000313" key="2">
    <source>
        <dbReference type="EMBL" id="EMR04195.1"/>
    </source>
</evidence>
<name>M7NR59_9BACT</name>
<dbReference type="InterPro" id="IPR027417">
    <property type="entry name" value="P-loop_NTPase"/>
</dbReference>
<dbReference type="RefSeq" id="WP_009194010.1">
    <property type="nucleotide sequence ID" value="NZ_AODQ01000009.1"/>
</dbReference>
<dbReference type="EMBL" id="AODQ01000009">
    <property type="protein sequence ID" value="EMR04195.1"/>
    <property type="molecule type" value="Genomic_DNA"/>
</dbReference>
<protein>
    <submittedName>
        <fullName evidence="2">DNA polymerase III subunit tau</fullName>
        <ecNumber evidence="2">2.7.7.7</ecNumber>
    </submittedName>
</protein>
<dbReference type="EC" id="2.7.7.7" evidence="2"/>
<proteinExistence type="predicted"/>
<dbReference type="PANTHER" id="PTHR11669">
    <property type="entry name" value="REPLICATION FACTOR C / DNA POLYMERASE III GAMMA-TAU SUBUNIT"/>
    <property type="match status" value="1"/>
</dbReference>
<organism evidence="2 3">
    <name type="scientific">Cesiribacter andamanensis AMV16</name>
    <dbReference type="NCBI Taxonomy" id="1279009"/>
    <lineage>
        <taxon>Bacteria</taxon>
        <taxon>Pseudomonadati</taxon>
        <taxon>Bacteroidota</taxon>
        <taxon>Cytophagia</taxon>
        <taxon>Cytophagales</taxon>
        <taxon>Cesiribacteraceae</taxon>
        <taxon>Cesiribacter</taxon>
    </lineage>
</organism>
<dbReference type="SUPFAM" id="SSF52540">
    <property type="entry name" value="P-loop containing nucleoside triphosphate hydrolases"/>
    <property type="match status" value="1"/>
</dbReference>
<dbReference type="Proteomes" id="UP000011910">
    <property type="component" value="Unassembled WGS sequence"/>
</dbReference>
<comment type="caution">
    <text evidence="2">The sequence shown here is derived from an EMBL/GenBank/DDBJ whole genome shotgun (WGS) entry which is preliminary data.</text>
</comment>
<dbReference type="STRING" id="1279009.ADICEAN_00603"/>
<keyword evidence="2" id="KW-0808">Transferase</keyword>
<dbReference type="OrthoDB" id="9811073at2"/>
<dbReference type="PATRIC" id="fig|1279009.4.peg.619"/>
<dbReference type="eggNOG" id="COG0470">
    <property type="taxonomic scope" value="Bacteria"/>
</dbReference>
<dbReference type="Pfam" id="PF13177">
    <property type="entry name" value="DNA_pol3_delta2"/>
    <property type="match status" value="1"/>
</dbReference>
<reference evidence="2 3" key="1">
    <citation type="journal article" date="2013" name="Genome Announc.">
        <title>Draft Genome Sequence of Cesiribacter andamanensis Strain AMV16T, Isolated from a Soil Sample from a Mud Volcano in the Andaman Islands, India.</title>
        <authorList>
            <person name="Shivaji S."/>
            <person name="Ara S."/>
            <person name="Begum Z."/>
            <person name="Srinivas T.N."/>
            <person name="Singh A."/>
            <person name="Kumar Pinnaka A."/>
        </authorList>
    </citation>
    <scope>NUCLEOTIDE SEQUENCE [LARGE SCALE GENOMIC DNA]</scope>
    <source>
        <strain evidence="2 3">AMV16</strain>
    </source>
</reference>
<dbReference type="GO" id="GO:0006261">
    <property type="term" value="P:DNA-templated DNA replication"/>
    <property type="evidence" value="ECO:0007669"/>
    <property type="project" value="TreeGrafter"/>
</dbReference>
<gene>
    <name evidence="2" type="primary">dnaX_1</name>
    <name evidence="2" type="ORF">ADICEAN_00603</name>
</gene>
<dbReference type="InterPro" id="IPR050238">
    <property type="entry name" value="DNA_Rep/Repair_Clamp_Loader"/>
</dbReference>
<evidence type="ECO:0000313" key="3">
    <source>
        <dbReference type="Proteomes" id="UP000011910"/>
    </source>
</evidence>